<reference evidence="2 3" key="1">
    <citation type="submission" date="2014-04" db="EMBL/GenBank/DDBJ databases">
        <authorList>
            <consortium name="DOE Joint Genome Institute"/>
            <person name="Kuo A."/>
            <person name="Girlanda M."/>
            <person name="Perotto S."/>
            <person name="Kohler A."/>
            <person name="Nagy L.G."/>
            <person name="Floudas D."/>
            <person name="Copeland A."/>
            <person name="Barry K.W."/>
            <person name="Cichocki N."/>
            <person name="Veneault-Fourrey C."/>
            <person name="LaButti K."/>
            <person name="Lindquist E.A."/>
            <person name="Lipzen A."/>
            <person name="Lundell T."/>
            <person name="Morin E."/>
            <person name="Murat C."/>
            <person name="Sun H."/>
            <person name="Tunlid A."/>
            <person name="Henrissat B."/>
            <person name="Grigoriev I.V."/>
            <person name="Hibbett D.S."/>
            <person name="Martin F."/>
            <person name="Nordberg H.P."/>
            <person name="Cantor M.N."/>
            <person name="Hua S.X."/>
        </authorList>
    </citation>
    <scope>NUCLEOTIDE SEQUENCE [LARGE SCALE GENOMIC DNA]</scope>
    <source>
        <strain evidence="2 3">MUT 4182</strain>
    </source>
</reference>
<evidence type="ECO:0000313" key="3">
    <source>
        <dbReference type="Proteomes" id="UP000054248"/>
    </source>
</evidence>
<keyword evidence="3" id="KW-1185">Reference proteome</keyword>
<dbReference type="AlphaFoldDB" id="A0A0C3MA20"/>
<dbReference type="HOGENOM" id="CLU_313343_0_0_1"/>
<gene>
    <name evidence="2" type="ORF">M407DRAFT_20435</name>
</gene>
<dbReference type="EMBL" id="KN822971">
    <property type="protein sequence ID" value="KIO30547.1"/>
    <property type="molecule type" value="Genomic_DNA"/>
</dbReference>
<dbReference type="STRING" id="1051891.A0A0C3MA20"/>
<sequence>MTLPPSSKAWKLCESKDEFLDFLLDHGFEDQRISFLDSITEHERIAQVLWEAGDYVNAALRFGQSDDPSSPRQASRCILEGIRSNVPLATSYRNESTTLSKLFKLSQTATLTPDEKAEVEFLRAVVNLDGAELKQYSQDYLDKQDLRGALLALDAWTQSATLDGLRSTRDGEVAESAPPTSLTSPESNISIQHIFGISDASSKEPARQPRQSEDITMQRIVRPCSFIHALAFALVSRGEQPRSRADPITLPTNTVDDMIGRALLNRLNAVIERVDEIALKSRAFEMCQQFLVNQECGGRDEGSCWKGHVLEKDLSIEKFNSRFRLHILVIAVLNLGVFDERIRSIKQKMWITKLFQLCYPATNKAGCLSDITPALIPEYSLAMPVVQCWLHEVFRSLRPADQVKYFLTNILITSLLATAFDYKEATTYLWRGQWSLDPQYAFQNGLIQENSKPAVGSAIIWLAKRTSTRINLGIHFLTHVLKAQVHLDAEVAVAFAEEVSAQLILNHYAHSSTGYDYMVMPRSWILRAFTRAEAPQLNGSMPWALATVLDTFLSILLLKQSAGKLQMRGSVLRDVSIAVRSQAVQRVCRCLALIGQNIIGIRAPVLGFFGKLGSPPVGPKYQGIGTSFLGFFKKLAVDSPLVRPEYQRFAQATNWDGVVDALVGVTRASTMDELLMIRRDVGHPTIRPRFKTVVCPDGKDILAKLRISQYPPVIALQSDILCPGGNLPGFKKQEEGVSGNGVQTKSAAGPGFESVPSTPEDRRSASIIQAFFRRHRRRAGGPIAAVFERLAQKLKKRTRNYKLARPLLLCIRGPLPHVVAYLLTLRNISDKTIQTLNRNMQKISHEKIEELHEKGVEVRRIRDAIIRLGEELQPSSSLYSNRLSATPVSALEIVKKVEQVPELVRKLQNSVDCPEDLDYKLGVEPILSNRGPWAL</sequence>
<reference evidence="3" key="2">
    <citation type="submission" date="2015-01" db="EMBL/GenBank/DDBJ databases">
        <title>Evolutionary Origins and Diversification of the Mycorrhizal Mutualists.</title>
        <authorList>
            <consortium name="DOE Joint Genome Institute"/>
            <consortium name="Mycorrhizal Genomics Consortium"/>
            <person name="Kohler A."/>
            <person name="Kuo A."/>
            <person name="Nagy L.G."/>
            <person name="Floudas D."/>
            <person name="Copeland A."/>
            <person name="Barry K.W."/>
            <person name="Cichocki N."/>
            <person name="Veneault-Fourrey C."/>
            <person name="LaButti K."/>
            <person name="Lindquist E.A."/>
            <person name="Lipzen A."/>
            <person name="Lundell T."/>
            <person name="Morin E."/>
            <person name="Murat C."/>
            <person name="Riley R."/>
            <person name="Ohm R."/>
            <person name="Sun H."/>
            <person name="Tunlid A."/>
            <person name="Henrissat B."/>
            <person name="Grigoriev I.V."/>
            <person name="Hibbett D.S."/>
            <person name="Martin F."/>
        </authorList>
    </citation>
    <scope>NUCLEOTIDE SEQUENCE [LARGE SCALE GENOMIC DNA]</scope>
    <source>
        <strain evidence="3">MUT 4182</strain>
    </source>
</reference>
<evidence type="ECO:0000313" key="2">
    <source>
        <dbReference type="EMBL" id="KIO30547.1"/>
    </source>
</evidence>
<accession>A0A0C3MA20</accession>
<organism evidence="2 3">
    <name type="scientific">Tulasnella calospora MUT 4182</name>
    <dbReference type="NCBI Taxonomy" id="1051891"/>
    <lineage>
        <taxon>Eukaryota</taxon>
        <taxon>Fungi</taxon>
        <taxon>Dikarya</taxon>
        <taxon>Basidiomycota</taxon>
        <taxon>Agaricomycotina</taxon>
        <taxon>Agaricomycetes</taxon>
        <taxon>Cantharellales</taxon>
        <taxon>Tulasnellaceae</taxon>
        <taxon>Tulasnella</taxon>
    </lineage>
</organism>
<protein>
    <submittedName>
        <fullName evidence="2">Uncharacterized protein</fullName>
    </submittedName>
</protein>
<name>A0A0C3MA20_9AGAM</name>
<feature type="region of interest" description="Disordered" evidence="1">
    <location>
        <begin position="166"/>
        <end position="186"/>
    </location>
</feature>
<evidence type="ECO:0000256" key="1">
    <source>
        <dbReference type="SAM" id="MobiDB-lite"/>
    </source>
</evidence>
<feature type="region of interest" description="Disordered" evidence="1">
    <location>
        <begin position="735"/>
        <end position="759"/>
    </location>
</feature>
<proteinExistence type="predicted"/>
<dbReference type="OrthoDB" id="3156807at2759"/>
<dbReference type="Proteomes" id="UP000054248">
    <property type="component" value="Unassembled WGS sequence"/>
</dbReference>